<evidence type="ECO:0000313" key="9">
    <source>
        <dbReference type="Proteomes" id="UP001354989"/>
    </source>
</evidence>
<dbReference type="PIRSF" id="PIRSF003073">
    <property type="entry name" value="DNAC_TnpB_IstB"/>
    <property type="match status" value="1"/>
</dbReference>
<dbReference type="Pfam" id="PF01695">
    <property type="entry name" value="IstB_IS21"/>
    <property type="match status" value="1"/>
</dbReference>
<dbReference type="SMART" id="SM00382">
    <property type="entry name" value="AAA"/>
    <property type="match status" value="1"/>
</dbReference>
<name>A0ABM7VK46_9BACT</name>
<organism evidence="7 9">
    <name type="scientific">Persicobacter psychrovividus</name>
    <dbReference type="NCBI Taxonomy" id="387638"/>
    <lineage>
        <taxon>Bacteria</taxon>
        <taxon>Pseudomonadati</taxon>
        <taxon>Bacteroidota</taxon>
        <taxon>Cytophagia</taxon>
        <taxon>Cytophagales</taxon>
        <taxon>Persicobacteraceae</taxon>
        <taxon>Persicobacter</taxon>
    </lineage>
</organism>
<evidence type="ECO:0000313" key="5">
    <source>
        <dbReference type="EMBL" id="BDD01295.1"/>
    </source>
</evidence>
<keyword evidence="7" id="KW-0614">Plasmid</keyword>
<evidence type="ECO:0000313" key="6">
    <source>
        <dbReference type="EMBL" id="BDD01307.1"/>
    </source>
</evidence>
<proteinExistence type="inferred from homology"/>
<dbReference type="EMBL" id="AP025294">
    <property type="protein sequence ID" value="BDD01360.1"/>
    <property type="molecule type" value="Genomic_DNA"/>
</dbReference>
<evidence type="ECO:0000256" key="3">
    <source>
        <dbReference type="ARBA" id="ARBA00022840"/>
    </source>
</evidence>
<evidence type="ECO:0000313" key="7">
    <source>
        <dbReference type="EMBL" id="BDD01360.1"/>
    </source>
</evidence>
<dbReference type="InterPro" id="IPR027417">
    <property type="entry name" value="P-loop_NTPase"/>
</dbReference>
<keyword evidence="9" id="KW-1185">Reference proteome</keyword>
<dbReference type="PANTHER" id="PTHR30050">
    <property type="entry name" value="CHROMOSOMAL REPLICATION INITIATOR PROTEIN DNAA"/>
    <property type="match status" value="1"/>
</dbReference>
<dbReference type="CDD" id="cd00009">
    <property type="entry name" value="AAA"/>
    <property type="match status" value="1"/>
</dbReference>
<accession>A0ABM7VK46</accession>
<dbReference type="EMBL" id="AP025294">
    <property type="protein sequence ID" value="BDD01295.1"/>
    <property type="molecule type" value="Genomic_DNA"/>
</dbReference>
<evidence type="ECO:0000256" key="1">
    <source>
        <dbReference type="ARBA" id="ARBA00008059"/>
    </source>
</evidence>
<dbReference type="EMBL" id="AP025302">
    <property type="protein sequence ID" value="BDD02441.1"/>
    <property type="molecule type" value="Genomic_DNA"/>
</dbReference>
<keyword evidence="2" id="KW-0547">Nucleotide-binding</keyword>
<feature type="domain" description="AAA+ ATPase" evidence="4">
    <location>
        <begin position="97"/>
        <end position="230"/>
    </location>
</feature>
<keyword evidence="3" id="KW-0067">ATP-binding</keyword>
<dbReference type="Proteomes" id="UP001354989">
    <property type="component" value="Plasmid pPP10"/>
</dbReference>
<dbReference type="EMBL" id="AP025294">
    <property type="protein sequence ID" value="BDD01307.1"/>
    <property type="molecule type" value="Genomic_DNA"/>
</dbReference>
<dbReference type="RefSeq" id="WP_338398614.1">
    <property type="nucleotide sequence ID" value="NZ_AP025294.1"/>
</dbReference>
<dbReference type="InterPro" id="IPR047661">
    <property type="entry name" value="IstB"/>
</dbReference>
<dbReference type="NCBIfam" id="NF038214">
    <property type="entry name" value="IS21_help_AAA"/>
    <property type="match status" value="1"/>
</dbReference>
<dbReference type="PANTHER" id="PTHR30050:SF4">
    <property type="entry name" value="ATP-BINDING PROTEIN RV3427C IN INSERTION SEQUENCE-RELATED"/>
    <property type="match status" value="1"/>
</dbReference>
<protein>
    <submittedName>
        <fullName evidence="7">Transposase</fullName>
    </submittedName>
</protein>
<evidence type="ECO:0000256" key="2">
    <source>
        <dbReference type="ARBA" id="ARBA00022741"/>
    </source>
</evidence>
<reference evidence="7 9" key="1">
    <citation type="submission" date="2021-12" db="EMBL/GenBank/DDBJ databases">
        <title>Genome sequencing of bacteria with rrn-lacking chromosome and rrn-plasmid.</title>
        <authorList>
            <person name="Anda M."/>
            <person name="Iwasaki W."/>
        </authorList>
    </citation>
    <scope>NUCLEOTIDE SEQUENCE [LARGE SCALE GENOMIC DNA]</scope>
    <source>
        <strain evidence="7 9">NBRC 101262</strain>
        <plasmid evidence="8 9">pPP10</plasmid>
        <plasmid evidence="7 9">pPP2</plasmid>
    </source>
</reference>
<dbReference type="Gene3D" id="3.40.50.300">
    <property type="entry name" value="P-loop containing nucleotide triphosphate hydrolases"/>
    <property type="match status" value="1"/>
</dbReference>
<dbReference type="Proteomes" id="UP001354989">
    <property type="component" value="Plasmid pPP2"/>
</dbReference>
<dbReference type="SUPFAM" id="SSF52540">
    <property type="entry name" value="P-loop containing nucleoside triphosphate hydrolases"/>
    <property type="match status" value="1"/>
</dbReference>
<evidence type="ECO:0000259" key="4">
    <source>
        <dbReference type="SMART" id="SM00382"/>
    </source>
</evidence>
<gene>
    <name evidence="5" type="ORF">PEPS_35750</name>
    <name evidence="6" type="ORF">PEPS_35870</name>
    <name evidence="7" type="ORF">PEPS_36400</name>
    <name evidence="8" type="ORF">PEPS_47210</name>
</gene>
<sequence length="240" mass="27118">MYSLIEKQLSELSFKGMSLQWETLRQSKQLHELSLTDGLNLLLQAEADHRQTNREKRLIRTANFRYQASVAELHFDTNRGLDKGQVMQLATGEYIGKGQSVLVTGATGCGKSFVASALGYQACTQGNSTLYFNFKKLMASLKVARIDGTIAKLFVKLAKADLLIIDDFGLQKLDAQQQQDLMEVIEDRHARKSTIIISQMPVSDWYEIINERTIADAILDRLVHTSHRIELKGESRRKLS</sequence>
<geneLocation type="plasmid" evidence="7 9">
    <name>pPP2</name>
</geneLocation>
<dbReference type="InterPro" id="IPR028350">
    <property type="entry name" value="DNAC/IstB-like"/>
</dbReference>
<comment type="similarity">
    <text evidence="1">Belongs to the IS21/IS1162 putative ATP-binding protein family.</text>
</comment>
<evidence type="ECO:0000313" key="8">
    <source>
        <dbReference type="EMBL" id="BDD02441.1"/>
    </source>
</evidence>
<dbReference type="InterPro" id="IPR003593">
    <property type="entry name" value="AAA+_ATPase"/>
</dbReference>
<geneLocation type="plasmid" evidence="8 9">
    <name>pPP10</name>
</geneLocation>
<dbReference type="InterPro" id="IPR002611">
    <property type="entry name" value="IstB_ATP-bd"/>
</dbReference>